<accession>A0A0A9HMD2</accession>
<proteinExistence type="predicted"/>
<evidence type="ECO:0000313" key="1">
    <source>
        <dbReference type="EMBL" id="JAE37902.1"/>
    </source>
</evidence>
<sequence>MHSKTSDPIKTIPLYNLKHAPSNKFAQITFSNVF</sequence>
<dbReference type="EMBL" id="GBRH01159994">
    <property type="protein sequence ID" value="JAE37902.1"/>
    <property type="molecule type" value="Transcribed_RNA"/>
</dbReference>
<reference evidence="1" key="2">
    <citation type="journal article" date="2015" name="Data Brief">
        <title>Shoot transcriptome of the giant reed, Arundo donax.</title>
        <authorList>
            <person name="Barrero R.A."/>
            <person name="Guerrero F.D."/>
            <person name="Moolhuijzen P."/>
            <person name="Goolsby J.A."/>
            <person name="Tidwell J."/>
            <person name="Bellgard S.E."/>
            <person name="Bellgard M.I."/>
        </authorList>
    </citation>
    <scope>NUCLEOTIDE SEQUENCE</scope>
    <source>
        <tissue evidence="1">Shoot tissue taken approximately 20 cm above the soil surface</tissue>
    </source>
</reference>
<dbReference type="AlphaFoldDB" id="A0A0A9HMD2"/>
<reference evidence="1" key="1">
    <citation type="submission" date="2014-09" db="EMBL/GenBank/DDBJ databases">
        <authorList>
            <person name="Magalhaes I.L.F."/>
            <person name="Oliveira U."/>
            <person name="Santos F.R."/>
            <person name="Vidigal T.H.D.A."/>
            <person name="Brescovit A.D."/>
            <person name="Santos A.J."/>
        </authorList>
    </citation>
    <scope>NUCLEOTIDE SEQUENCE</scope>
    <source>
        <tissue evidence="1">Shoot tissue taken approximately 20 cm above the soil surface</tissue>
    </source>
</reference>
<name>A0A0A9HMD2_ARUDO</name>
<protein>
    <submittedName>
        <fullName evidence="1">Uncharacterized protein</fullName>
    </submittedName>
</protein>
<organism evidence="1">
    <name type="scientific">Arundo donax</name>
    <name type="common">Giant reed</name>
    <name type="synonym">Donax arundinaceus</name>
    <dbReference type="NCBI Taxonomy" id="35708"/>
    <lineage>
        <taxon>Eukaryota</taxon>
        <taxon>Viridiplantae</taxon>
        <taxon>Streptophyta</taxon>
        <taxon>Embryophyta</taxon>
        <taxon>Tracheophyta</taxon>
        <taxon>Spermatophyta</taxon>
        <taxon>Magnoliopsida</taxon>
        <taxon>Liliopsida</taxon>
        <taxon>Poales</taxon>
        <taxon>Poaceae</taxon>
        <taxon>PACMAD clade</taxon>
        <taxon>Arundinoideae</taxon>
        <taxon>Arundineae</taxon>
        <taxon>Arundo</taxon>
    </lineage>
</organism>